<dbReference type="SUPFAM" id="SSF55874">
    <property type="entry name" value="ATPase domain of HSP90 chaperone/DNA topoisomerase II/histidine kinase"/>
    <property type="match status" value="1"/>
</dbReference>
<gene>
    <name evidence="14" type="ORF">KL86APRO_12587</name>
</gene>
<dbReference type="GO" id="GO:0005524">
    <property type="term" value="F:ATP binding"/>
    <property type="evidence" value="ECO:0007669"/>
    <property type="project" value="UniProtKB-KW"/>
</dbReference>
<dbReference type="SMART" id="SM00911">
    <property type="entry name" value="HWE_HK"/>
    <property type="match status" value="1"/>
</dbReference>
<keyword evidence="9" id="KW-0067">ATP-binding</keyword>
<evidence type="ECO:0000256" key="12">
    <source>
        <dbReference type="SAM" id="Phobius"/>
    </source>
</evidence>
<dbReference type="GO" id="GO:0016020">
    <property type="term" value="C:membrane"/>
    <property type="evidence" value="ECO:0007669"/>
    <property type="project" value="UniProtKB-SubCell"/>
</dbReference>
<dbReference type="EMBL" id="FLUO01000001">
    <property type="protein sequence ID" value="SBW09408.1"/>
    <property type="molecule type" value="Genomic_DNA"/>
</dbReference>
<sequence>MNRALSFIVFFVITLIGVGLSVSLRSAAVQREKTRLTAMLTEAVERTNERLATHITLLQATDAMFDATDNAINHVSLTRFVRRLETQSRYAGIHGIGFALLIRHGEETRAQTLIRRAYDVVADIGNRPEAPFAAPIVYLEPQNPRNLAALGHDLYSEPSARAAMTAALADGRPHASGPTTLPQEITRAKQPGFLIVLPVFGVRPPDAQAAAAMPAAGFVFAPFRAGDFFTATLWNGEPPLELRIYDRDAPDFVLYQTPGFAVAGTRVATQAVDVAGRTWVFEGAFASAAQPDFAPVAAMLVSLLVALALAVAINAKMRALAAVRQMHEISEQALVERDLMLGEMKHRIKNSIARILAIARQTAGVSDSLPAFTESFFARLQAMASAQDMLTRSHWMRADLRALLHKELQQVFGEDLALVRLSGPEVDLDERSAQAFGLIFHELATNALKHGRLTEPDGALAVEWQVERDGARGHLRLEWRETSDAEIKTPERTGFGTRLIQASIQGELGGRIERRFEAGGVVIVIDAPLA</sequence>
<keyword evidence="4" id="KW-0597">Phosphoprotein</keyword>
<dbReference type="SMART" id="SM01079">
    <property type="entry name" value="CHASE"/>
    <property type="match status" value="1"/>
</dbReference>
<name>A0A212KCS9_9PROT</name>
<keyword evidence="10 12" id="KW-1133">Transmembrane helix</keyword>
<organism evidence="14">
    <name type="scientific">uncultured Alphaproteobacteria bacterium</name>
    <dbReference type="NCBI Taxonomy" id="91750"/>
    <lineage>
        <taxon>Bacteria</taxon>
        <taxon>Pseudomonadati</taxon>
        <taxon>Pseudomonadota</taxon>
        <taxon>Alphaproteobacteria</taxon>
        <taxon>environmental samples</taxon>
    </lineage>
</organism>
<keyword evidence="6 12" id="KW-0812">Transmembrane</keyword>
<dbReference type="AlphaFoldDB" id="A0A212KCS9"/>
<evidence type="ECO:0000256" key="11">
    <source>
        <dbReference type="ARBA" id="ARBA00023136"/>
    </source>
</evidence>
<dbReference type="Pfam" id="PF07536">
    <property type="entry name" value="HWE_HK"/>
    <property type="match status" value="1"/>
</dbReference>
<dbReference type="InterPro" id="IPR011102">
    <property type="entry name" value="Sig_transdc_His_kinase_HWE"/>
</dbReference>
<evidence type="ECO:0000256" key="9">
    <source>
        <dbReference type="ARBA" id="ARBA00022840"/>
    </source>
</evidence>
<dbReference type="Gene3D" id="3.30.450.350">
    <property type="entry name" value="CHASE domain"/>
    <property type="match status" value="1"/>
</dbReference>
<comment type="subcellular location">
    <subcellularLocation>
        <location evidence="2">Membrane</location>
    </subcellularLocation>
</comment>
<keyword evidence="5" id="KW-0808">Transferase</keyword>
<dbReference type="InterPro" id="IPR036890">
    <property type="entry name" value="HATPase_C_sf"/>
</dbReference>
<evidence type="ECO:0000259" key="13">
    <source>
        <dbReference type="PROSITE" id="PS50839"/>
    </source>
</evidence>
<dbReference type="PANTHER" id="PTHR41523:SF8">
    <property type="entry name" value="ETHYLENE RESPONSE SENSOR PROTEIN"/>
    <property type="match status" value="1"/>
</dbReference>
<evidence type="ECO:0000256" key="8">
    <source>
        <dbReference type="ARBA" id="ARBA00022777"/>
    </source>
</evidence>
<dbReference type="PANTHER" id="PTHR41523">
    <property type="entry name" value="TWO-COMPONENT SYSTEM SENSOR PROTEIN"/>
    <property type="match status" value="1"/>
</dbReference>
<dbReference type="GO" id="GO:0004673">
    <property type="term" value="F:protein histidine kinase activity"/>
    <property type="evidence" value="ECO:0007669"/>
    <property type="project" value="UniProtKB-EC"/>
</dbReference>
<evidence type="ECO:0000256" key="7">
    <source>
        <dbReference type="ARBA" id="ARBA00022741"/>
    </source>
</evidence>
<comment type="catalytic activity">
    <reaction evidence="1">
        <text>ATP + protein L-histidine = ADP + protein N-phospho-L-histidine.</text>
        <dbReference type="EC" id="2.7.13.3"/>
    </reaction>
</comment>
<feature type="domain" description="CHASE" evidence="13">
    <location>
        <begin position="134"/>
        <end position="233"/>
    </location>
</feature>
<keyword evidence="8 14" id="KW-0418">Kinase</keyword>
<evidence type="ECO:0000256" key="5">
    <source>
        <dbReference type="ARBA" id="ARBA00022679"/>
    </source>
</evidence>
<proteinExistence type="predicted"/>
<accession>A0A212KCS9</accession>
<evidence type="ECO:0000256" key="3">
    <source>
        <dbReference type="ARBA" id="ARBA00012438"/>
    </source>
</evidence>
<evidence type="ECO:0000256" key="10">
    <source>
        <dbReference type="ARBA" id="ARBA00022989"/>
    </source>
</evidence>
<dbReference type="InterPro" id="IPR006189">
    <property type="entry name" value="CHASE_dom"/>
</dbReference>
<evidence type="ECO:0000256" key="1">
    <source>
        <dbReference type="ARBA" id="ARBA00000085"/>
    </source>
</evidence>
<dbReference type="EC" id="2.7.13.3" evidence="3"/>
<keyword evidence="11 12" id="KW-0472">Membrane</keyword>
<dbReference type="GO" id="GO:0007165">
    <property type="term" value="P:signal transduction"/>
    <property type="evidence" value="ECO:0007669"/>
    <property type="project" value="UniProtKB-ARBA"/>
</dbReference>
<keyword evidence="7" id="KW-0547">Nucleotide-binding</keyword>
<dbReference type="PROSITE" id="PS50839">
    <property type="entry name" value="CHASE"/>
    <property type="match status" value="1"/>
</dbReference>
<reference evidence="14" key="1">
    <citation type="submission" date="2016-04" db="EMBL/GenBank/DDBJ databases">
        <authorList>
            <person name="Evans L.H."/>
            <person name="Alamgir A."/>
            <person name="Owens N."/>
            <person name="Weber N.D."/>
            <person name="Virtaneva K."/>
            <person name="Barbian K."/>
            <person name="Babar A."/>
            <person name="Rosenke K."/>
        </authorList>
    </citation>
    <scope>NUCLEOTIDE SEQUENCE</scope>
    <source>
        <strain evidence="14">86</strain>
    </source>
</reference>
<evidence type="ECO:0000256" key="6">
    <source>
        <dbReference type="ARBA" id="ARBA00022692"/>
    </source>
</evidence>
<protein>
    <recommendedName>
        <fullName evidence="3">histidine kinase</fullName>
        <ecNumber evidence="3">2.7.13.3</ecNumber>
    </recommendedName>
</protein>
<evidence type="ECO:0000256" key="2">
    <source>
        <dbReference type="ARBA" id="ARBA00004370"/>
    </source>
</evidence>
<feature type="transmembrane region" description="Helical" evidence="12">
    <location>
        <begin position="293"/>
        <end position="315"/>
    </location>
</feature>
<dbReference type="Gene3D" id="3.30.565.10">
    <property type="entry name" value="Histidine kinase-like ATPase, C-terminal domain"/>
    <property type="match status" value="1"/>
</dbReference>
<dbReference type="InterPro" id="IPR042240">
    <property type="entry name" value="CHASE_sf"/>
</dbReference>
<evidence type="ECO:0000256" key="4">
    <source>
        <dbReference type="ARBA" id="ARBA00022553"/>
    </source>
</evidence>
<dbReference type="Pfam" id="PF03924">
    <property type="entry name" value="CHASE"/>
    <property type="match status" value="1"/>
</dbReference>
<evidence type="ECO:0000313" key="14">
    <source>
        <dbReference type="EMBL" id="SBW09408.1"/>
    </source>
</evidence>